<evidence type="ECO:0000313" key="11">
    <source>
        <dbReference type="EMBL" id="KAK0175794.1"/>
    </source>
</evidence>
<dbReference type="InterPro" id="IPR029063">
    <property type="entry name" value="SAM-dependent_MTases_sf"/>
</dbReference>
<dbReference type="GO" id="GO:0008276">
    <property type="term" value="F:protein methyltransferase activity"/>
    <property type="evidence" value="ECO:0007669"/>
    <property type="project" value="InterPro"/>
</dbReference>
<evidence type="ECO:0000256" key="9">
    <source>
        <dbReference type="SAM" id="MobiDB-lite"/>
    </source>
</evidence>
<dbReference type="GO" id="GO:0032259">
    <property type="term" value="P:methylation"/>
    <property type="evidence" value="ECO:0007669"/>
    <property type="project" value="UniProtKB-KW"/>
</dbReference>
<dbReference type="InterPro" id="IPR003150">
    <property type="entry name" value="DNA-bd_RFX"/>
</dbReference>
<dbReference type="CDD" id="cd02440">
    <property type="entry name" value="AdoMet_MTases"/>
    <property type="match status" value="1"/>
</dbReference>
<dbReference type="GO" id="GO:0000978">
    <property type="term" value="F:RNA polymerase II cis-regulatory region sequence-specific DNA binding"/>
    <property type="evidence" value="ECO:0007669"/>
    <property type="project" value="TreeGrafter"/>
</dbReference>
<comment type="subcellular location">
    <subcellularLocation>
        <location evidence="1">Nucleus</location>
    </subcellularLocation>
</comment>
<feature type="compositionally biased region" description="Polar residues" evidence="9">
    <location>
        <begin position="12"/>
        <end position="21"/>
    </location>
</feature>
<dbReference type="InterPro" id="IPR004556">
    <property type="entry name" value="HemK-like"/>
</dbReference>
<keyword evidence="7" id="KW-0804">Transcription</keyword>
<reference evidence="11" key="2">
    <citation type="submission" date="2023-03" db="EMBL/GenBank/DDBJ databases">
        <authorList>
            <person name="Inwood S.N."/>
            <person name="Skelly J.G."/>
            <person name="Guhlin J."/>
            <person name="Harrop T.W.R."/>
            <person name="Goldson S.G."/>
            <person name="Dearden P.K."/>
        </authorList>
    </citation>
    <scope>NUCLEOTIDE SEQUENCE</scope>
    <source>
        <strain evidence="11">Irish</strain>
        <tissue evidence="11">Whole body</tissue>
    </source>
</reference>
<dbReference type="SUPFAM" id="SSF53335">
    <property type="entry name" value="S-adenosyl-L-methionine-dependent methyltransferases"/>
    <property type="match status" value="1"/>
</dbReference>
<dbReference type="InterPro" id="IPR036390">
    <property type="entry name" value="WH_DNA-bd_sf"/>
</dbReference>
<dbReference type="InterPro" id="IPR057321">
    <property type="entry name" value="RFX1-4/6/8-like_BCD"/>
</dbReference>
<feature type="non-terminal residue" evidence="11">
    <location>
        <position position="1"/>
    </location>
</feature>
<dbReference type="PROSITE" id="PS51526">
    <property type="entry name" value="RFX_DBD"/>
    <property type="match status" value="1"/>
</dbReference>
<feature type="compositionally biased region" description="Polar residues" evidence="9">
    <location>
        <begin position="289"/>
        <end position="333"/>
    </location>
</feature>
<dbReference type="GO" id="GO:0000981">
    <property type="term" value="F:DNA-binding transcription factor activity, RNA polymerase II-specific"/>
    <property type="evidence" value="ECO:0007669"/>
    <property type="project" value="TreeGrafter"/>
</dbReference>
<keyword evidence="4" id="KW-0949">S-adenosyl-L-methionine</keyword>
<protein>
    <recommendedName>
        <fullName evidence="10">RFX-type winged-helix domain-containing protein</fullName>
    </recommendedName>
</protein>
<dbReference type="GO" id="GO:0005634">
    <property type="term" value="C:nucleus"/>
    <property type="evidence" value="ECO:0007669"/>
    <property type="project" value="UniProtKB-SubCell"/>
</dbReference>
<evidence type="ECO:0000256" key="7">
    <source>
        <dbReference type="ARBA" id="ARBA00023163"/>
    </source>
</evidence>
<dbReference type="EMBL" id="JAQQBS010000001">
    <property type="protein sequence ID" value="KAK0175794.1"/>
    <property type="molecule type" value="Genomic_DNA"/>
</dbReference>
<name>A0AA39KVZ9_9HYME</name>
<keyword evidence="6" id="KW-0238">DNA-binding</keyword>
<evidence type="ECO:0000256" key="4">
    <source>
        <dbReference type="ARBA" id="ARBA00022691"/>
    </source>
</evidence>
<dbReference type="Gene3D" id="1.10.8.10">
    <property type="entry name" value="DNA helicase RuvA subunit, C-terminal domain"/>
    <property type="match status" value="1"/>
</dbReference>
<gene>
    <name evidence="11" type="ORF">PV328_000001</name>
</gene>
<keyword evidence="3" id="KW-0808">Transferase</keyword>
<dbReference type="Proteomes" id="UP001168990">
    <property type="component" value="Unassembled WGS sequence"/>
</dbReference>
<evidence type="ECO:0000313" key="12">
    <source>
        <dbReference type="Proteomes" id="UP001168990"/>
    </source>
</evidence>
<dbReference type="SUPFAM" id="SSF46785">
    <property type="entry name" value="Winged helix' DNA-binding domain"/>
    <property type="match status" value="1"/>
</dbReference>
<evidence type="ECO:0000259" key="10">
    <source>
        <dbReference type="PROSITE" id="PS51526"/>
    </source>
</evidence>
<keyword evidence="5" id="KW-0805">Transcription regulation</keyword>
<feature type="region of interest" description="Disordered" evidence="9">
    <location>
        <begin position="287"/>
        <end position="333"/>
    </location>
</feature>
<evidence type="ECO:0000256" key="3">
    <source>
        <dbReference type="ARBA" id="ARBA00022679"/>
    </source>
</evidence>
<dbReference type="InterPro" id="IPR040758">
    <property type="entry name" value="PrmC_N"/>
</dbReference>
<dbReference type="Gene3D" id="1.10.10.10">
    <property type="entry name" value="Winged helix-like DNA-binding domain superfamily/Winged helix DNA-binding domain"/>
    <property type="match status" value="1"/>
</dbReference>
<comment type="caution">
    <text evidence="11">The sequence shown here is derived from an EMBL/GenBank/DDBJ whole genome shotgun (WGS) entry which is preliminary data.</text>
</comment>
<dbReference type="Pfam" id="PF25340">
    <property type="entry name" value="BCD_RFX"/>
    <property type="match status" value="1"/>
</dbReference>
<feature type="domain" description="RFX-type winged-helix" evidence="10">
    <location>
        <begin position="201"/>
        <end position="276"/>
    </location>
</feature>
<sequence length="790" mass="87902">QLVVQDPLETAADSSNGSSGTPAHVTAQVVVNTTHSGQHTLIDSDAASTSTGTIVTGSPHYITVTVSGDGEAVGSESVSHPTYVQYVEGDGSTYNLTNGQMTYPVYAVGEAGAMYTPASSQYYTPATTPVTYAQVSGQGSNTTTGQLLSQGNGTYLIQQSVVDGDPTTHALISAAAARASPQTDTARRILQAELIAFPSVQVQWLLENYETADGVSLPRSTLYNHYLRHCSDNKLDPVNAASFGKLIRSVFLGLRTRRLGTRGNSKYHYYGIRVKPNSPLIMLNEDGTQRQQPSTNNQTKRFKFSNNQKQESTYENNSQGNTNVSSNASSSPQYHQYLGEASGAIPDFPDIIVGHGSSLPDDCTLEDIDTFRSIYREHCEAFLDAVLNFEFGTVESLWREFWRSQDNNNGDECEEEKYLSKWFIHNTKRFFNEWTASSLNGYLVKKNMQSLQYLWRLTTFQRKIFIANSQSMYPLRAIASNVRDNMEYWCHRFENEGVSEPVESIQHILSHVMGVDKYLELSNLQDKIISEEQAKKLNTLCLCRLSRMPVQYIIGEWTFRDIVIKLVPPIFIPRSETELLVDFVIKQILIGNHVHKSAINILEIGCGSGAISLAILHSCRNKTSVECTAIDLNAHACKLTKDNANKLGISDNHITIINAAIEENGNIVMASGELKIDFSTKQFDIIVSNPPYIPTIMINNLPSEIKIFEDINALDGGTDGLKIIKSIIKYASTNLKPSGRLFLEVDSTHPKSIEFFISKFTDMGLQYKHTYKDYCNNDRFVEICKINKES</sequence>
<dbReference type="InterPro" id="IPR036388">
    <property type="entry name" value="WH-like_DNA-bd_sf"/>
</dbReference>
<evidence type="ECO:0000256" key="1">
    <source>
        <dbReference type="ARBA" id="ARBA00004123"/>
    </source>
</evidence>
<dbReference type="InterPro" id="IPR002052">
    <property type="entry name" value="DNA_methylase_N6_adenine_CS"/>
</dbReference>
<dbReference type="FunFam" id="1.10.10.10:FF:000017">
    <property type="entry name" value="transcription factor RFX3 isoform X1"/>
    <property type="match status" value="1"/>
</dbReference>
<dbReference type="AlphaFoldDB" id="A0AA39KVZ9"/>
<dbReference type="Pfam" id="PF17827">
    <property type="entry name" value="PrmC_N"/>
    <property type="match status" value="1"/>
</dbReference>
<evidence type="ECO:0000256" key="8">
    <source>
        <dbReference type="ARBA" id="ARBA00023242"/>
    </source>
</evidence>
<keyword evidence="2" id="KW-0489">Methyltransferase</keyword>
<reference evidence="11" key="1">
    <citation type="journal article" date="2023" name="bioRxiv">
        <title>Scaffold-level genome assemblies of two parasitoid biocontrol wasps reveal the parthenogenesis mechanism and an associated novel virus.</title>
        <authorList>
            <person name="Inwood S."/>
            <person name="Skelly J."/>
            <person name="Guhlin J."/>
            <person name="Harrop T."/>
            <person name="Goldson S."/>
            <person name="Dearden P."/>
        </authorList>
    </citation>
    <scope>NUCLEOTIDE SEQUENCE</scope>
    <source>
        <strain evidence="11">Irish</strain>
        <tissue evidence="11">Whole body</tissue>
    </source>
</reference>
<evidence type="ECO:0000256" key="6">
    <source>
        <dbReference type="ARBA" id="ARBA00023125"/>
    </source>
</evidence>
<dbReference type="PANTHER" id="PTHR12619:SF33">
    <property type="entry name" value="RFX, ISOFORM H"/>
    <property type="match status" value="1"/>
</dbReference>
<dbReference type="Pfam" id="PF13847">
    <property type="entry name" value="Methyltransf_31"/>
    <property type="match status" value="1"/>
</dbReference>
<keyword evidence="12" id="KW-1185">Reference proteome</keyword>
<evidence type="ECO:0000256" key="2">
    <source>
        <dbReference type="ARBA" id="ARBA00022603"/>
    </source>
</evidence>
<proteinExistence type="predicted"/>
<dbReference type="NCBIfam" id="TIGR00536">
    <property type="entry name" value="hemK_fam"/>
    <property type="match status" value="1"/>
</dbReference>
<dbReference type="Gene3D" id="3.40.50.150">
    <property type="entry name" value="Vaccinia Virus protein VP39"/>
    <property type="match status" value="1"/>
</dbReference>
<keyword evidence="8" id="KW-0539">Nucleus</keyword>
<dbReference type="InterPro" id="IPR039779">
    <property type="entry name" value="RFX-like"/>
</dbReference>
<evidence type="ECO:0000256" key="5">
    <source>
        <dbReference type="ARBA" id="ARBA00023015"/>
    </source>
</evidence>
<organism evidence="11 12">
    <name type="scientific">Microctonus aethiopoides</name>
    <dbReference type="NCBI Taxonomy" id="144406"/>
    <lineage>
        <taxon>Eukaryota</taxon>
        <taxon>Metazoa</taxon>
        <taxon>Ecdysozoa</taxon>
        <taxon>Arthropoda</taxon>
        <taxon>Hexapoda</taxon>
        <taxon>Insecta</taxon>
        <taxon>Pterygota</taxon>
        <taxon>Neoptera</taxon>
        <taxon>Endopterygota</taxon>
        <taxon>Hymenoptera</taxon>
        <taxon>Apocrita</taxon>
        <taxon>Ichneumonoidea</taxon>
        <taxon>Braconidae</taxon>
        <taxon>Euphorinae</taxon>
        <taxon>Microctonus</taxon>
    </lineage>
</organism>
<dbReference type="PROSITE" id="PS00092">
    <property type="entry name" value="N6_MTASE"/>
    <property type="match status" value="1"/>
</dbReference>
<dbReference type="PANTHER" id="PTHR12619">
    <property type="entry name" value="RFX TRANSCRIPTION FACTOR FAMILY"/>
    <property type="match status" value="1"/>
</dbReference>
<dbReference type="Pfam" id="PF02257">
    <property type="entry name" value="RFX_DNA_binding"/>
    <property type="match status" value="1"/>
</dbReference>
<dbReference type="InterPro" id="IPR025714">
    <property type="entry name" value="Methyltranfer_dom"/>
</dbReference>
<feature type="region of interest" description="Disordered" evidence="9">
    <location>
        <begin position="1"/>
        <end position="22"/>
    </location>
</feature>
<accession>A0AA39KVZ9</accession>